<evidence type="ECO:0000256" key="1">
    <source>
        <dbReference type="SAM" id="MobiDB-lite"/>
    </source>
</evidence>
<organism evidence="2 3">
    <name type="scientific">Moniliophthora roreri</name>
    <name type="common">Frosty pod rot fungus</name>
    <name type="synonym">Monilia roreri</name>
    <dbReference type="NCBI Taxonomy" id="221103"/>
    <lineage>
        <taxon>Eukaryota</taxon>
        <taxon>Fungi</taxon>
        <taxon>Dikarya</taxon>
        <taxon>Basidiomycota</taxon>
        <taxon>Agaricomycotina</taxon>
        <taxon>Agaricomycetes</taxon>
        <taxon>Agaricomycetidae</taxon>
        <taxon>Agaricales</taxon>
        <taxon>Marasmiineae</taxon>
        <taxon>Marasmiaceae</taxon>
        <taxon>Moniliophthora</taxon>
    </lineage>
</organism>
<protein>
    <recommendedName>
        <fullName evidence="4">2og-fe oxygenase</fullName>
    </recommendedName>
</protein>
<comment type="caution">
    <text evidence="2">The sequence shown here is derived from an EMBL/GenBank/DDBJ whole genome shotgun (WGS) entry which is preliminary data.</text>
</comment>
<name>A0A0W0FMI9_MONRR</name>
<feature type="compositionally biased region" description="Basic and acidic residues" evidence="1">
    <location>
        <begin position="154"/>
        <end position="163"/>
    </location>
</feature>
<evidence type="ECO:0000313" key="3">
    <source>
        <dbReference type="Proteomes" id="UP000054988"/>
    </source>
</evidence>
<accession>A0A0W0FMI9</accession>
<evidence type="ECO:0000313" key="2">
    <source>
        <dbReference type="EMBL" id="KTB37525.1"/>
    </source>
</evidence>
<reference evidence="2 3" key="1">
    <citation type="submission" date="2015-12" db="EMBL/GenBank/DDBJ databases">
        <title>Draft genome sequence of Moniliophthora roreri, the causal agent of frosty pod rot of cacao.</title>
        <authorList>
            <person name="Aime M.C."/>
            <person name="Diaz-Valderrama J.R."/>
            <person name="Kijpornyongpan T."/>
            <person name="Phillips-Mora W."/>
        </authorList>
    </citation>
    <scope>NUCLEOTIDE SEQUENCE [LARGE SCALE GENOMIC DNA]</scope>
    <source>
        <strain evidence="2 3">MCA 2952</strain>
    </source>
</reference>
<feature type="region of interest" description="Disordered" evidence="1">
    <location>
        <begin position="143"/>
        <end position="176"/>
    </location>
</feature>
<gene>
    <name evidence="2" type="ORF">WG66_9889</name>
</gene>
<evidence type="ECO:0008006" key="4">
    <source>
        <dbReference type="Google" id="ProtNLM"/>
    </source>
</evidence>
<dbReference type="AlphaFoldDB" id="A0A0W0FMI9"/>
<feature type="compositionally biased region" description="Acidic residues" evidence="1">
    <location>
        <begin position="164"/>
        <end position="176"/>
    </location>
</feature>
<sequence>MAELAQVLSSIEDWESYQVATSAISDESDKTIEEGSSVAGIKEGLSDALSVKLDSEVDPNRLPQLEKLHRAFKVWRRALDDKEEKVPHLLICLLNEDYGDAEVEDLNVSLLKGIDRILLCRIAPVAKAYGFNLHFGEAKYMESGYPKTAPRNNSDTRKHKENEMDVDSDDDSRSEESFVELEEMDYDLDMNDQDFSVDNVTKMNGFPLKMTSSELREYEIRTGDARRRLIINGDVTDRKPRFEFDDYIEPYDRLHVLNQTWSSRCLLISPNDTDEVEFSPSTEVVAYACTLLSISRSTMPTAQESEIANLAIKWLSKNLPWGDTFKLKRLTSVLCNCAIQWSDEKLFADVLRFCGERKMIGTIVGVEPLVAGCQVFQWSEINNWYDQAVTNDLSIRFRYELVKQILAGTTDDNIIAWGNSRIATFIDNLGKVEVDDIEAVVSWLRSQSNPVHILRDRLMPRLSVQQSDDMKVWTALFSRIHDGPDGSGFNKAELLSVIQDTLQRMADTVDPLGSHVVSLVELCARYDVMAALDSVFRRMWDEGSRQNSRLDFVYQLNTTLIPGFDGLAEKDPRMKEFLTRVFFGQAFEHLLSDYSANKKSSLKKAAQYLDDPVEILLKCVTPERVKVASKTKYCSLALNDLMNLIHSYIGQAQPSGHVLTAKLQNIHRLCLEERIASTDYSSLTKERPSQNSIVIALLDLCIKAGYPDVVPRVLENCLNAPESKRPEYATHGLYNAVRALPSFLERHGIQISSAEASVSRIAPYIHFADETVKKILSRPEGLTPDLCGEVARNPLFSSTTRTELQQAVQNRIANIGPNLGISPQDLKGVGCGCSDCDRFLVPVFTQNRGPKVGISVKGRDAAKKHFEERLERTRSWGVTWQLKRGKLQISRPSGLISLQQWLPSIQEAKKMVEALGLPQALSAAYARMTEAISNANAGQKRPIDVDGDVANKRARTA</sequence>
<proteinExistence type="predicted"/>
<dbReference type="Proteomes" id="UP000054988">
    <property type="component" value="Unassembled WGS sequence"/>
</dbReference>
<dbReference type="EMBL" id="LATX01001844">
    <property type="protein sequence ID" value="KTB37525.1"/>
    <property type="molecule type" value="Genomic_DNA"/>
</dbReference>